<gene>
    <name evidence="2" type="ORF">IQ19_04433</name>
</gene>
<dbReference type="PROSITE" id="PS50943">
    <property type="entry name" value="HTH_CROC1"/>
    <property type="match status" value="1"/>
</dbReference>
<dbReference type="Proteomes" id="UP000318667">
    <property type="component" value="Unassembled WGS sequence"/>
</dbReference>
<dbReference type="CDD" id="cd00093">
    <property type="entry name" value="HTH_XRE"/>
    <property type="match status" value="1"/>
</dbReference>
<dbReference type="GeneID" id="65405526"/>
<proteinExistence type="predicted"/>
<sequence length="61" mass="7389">MKLEIGEIYLMKRKRLKITLDEVAAYLGCNKSSISRWENGKMKFRLEKQYMNYIDQKEINK</sequence>
<dbReference type="SUPFAM" id="SSF47413">
    <property type="entry name" value="lambda repressor-like DNA-binding domains"/>
    <property type="match status" value="1"/>
</dbReference>
<name>A0A562JCV3_9BACI</name>
<protein>
    <submittedName>
        <fullName evidence="2">Helix-turn-helix protein</fullName>
    </submittedName>
</protein>
<evidence type="ECO:0000313" key="3">
    <source>
        <dbReference type="Proteomes" id="UP000318667"/>
    </source>
</evidence>
<dbReference type="RefSeq" id="WP_144544941.1">
    <property type="nucleotide sequence ID" value="NZ_CBCSDC010000020.1"/>
</dbReference>
<dbReference type="AlphaFoldDB" id="A0A562JCV3"/>
<dbReference type="InterPro" id="IPR010982">
    <property type="entry name" value="Lambda_DNA-bd_dom_sf"/>
</dbReference>
<keyword evidence="3" id="KW-1185">Reference proteome</keyword>
<dbReference type="OrthoDB" id="5190137at2"/>
<accession>A0A562JCV3</accession>
<feature type="domain" description="HTH cro/C1-type" evidence="1">
    <location>
        <begin position="13"/>
        <end position="48"/>
    </location>
</feature>
<dbReference type="Gene3D" id="1.10.260.40">
    <property type="entry name" value="lambda repressor-like DNA-binding domains"/>
    <property type="match status" value="1"/>
</dbReference>
<comment type="caution">
    <text evidence="2">The sequence shown here is derived from an EMBL/GenBank/DDBJ whole genome shotgun (WGS) entry which is preliminary data.</text>
</comment>
<dbReference type="Pfam" id="PF01381">
    <property type="entry name" value="HTH_3"/>
    <property type="match status" value="1"/>
</dbReference>
<dbReference type="EMBL" id="VLKI01000018">
    <property type="protein sequence ID" value="TWH81016.1"/>
    <property type="molecule type" value="Genomic_DNA"/>
</dbReference>
<evidence type="ECO:0000313" key="2">
    <source>
        <dbReference type="EMBL" id="TWH81016.1"/>
    </source>
</evidence>
<organism evidence="2 3">
    <name type="scientific">Cytobacillus oceanisediminis</name>
    <dbReference type="NCBI Taxonomy" id="665099"/>
    <lineage>
        <taxon>Bacteria</taxon>
        <taxon>Bacillati</taxon>
        <taxon>Bacillota</taxon>
        <taxon>Bacilli</taxon>
        <taxon>Bacillales</taxon>
        <taxon>Bacillaceae</taxon>
        <taxon>Cytobacillus</taxon>
    </lineage>
</organism>
<evidence type="ECO:0000259" key="1">
    <source>
        <dbReference type="PROSITE" id="PS50943"/>
    </source>
</evidence>
<reference evidence="2 3" key="1">
    <citation type="journal article" date="2015" name="Stand. Genomic Sci.">
        <title>Genomic Encyclopedia of Bacterial and Archaeal Type Strains, Phase III: the genomes of soil and plant-associated and newly described type strains.</title>
        <authorList>
            <person name="Whitman W.B."/>
            <person name="Woyke T."/>
            <person name="Klenk H.P."/>
            <person name="Zhou Y."/>
            <person name="Lilburn T.G."/>
            <person name="Beck B.J."/>
            <person name="De Vos P."/>
            <person name="Vandamme P."/>
            <person name="Eisen J.A."/>
            <person name="Garrity G."/>
            <person name="Hugenholtz P."/>
            <person name="Kyrpides N.C."/>
        </authorList>
    </citation>
    <scope>NUCLEOTIDE SEQUENCE [LARGE SCALE GENOMIC DNA]</scope>
    <source>
        <strain evidence="2 3">CGMCC 1.10115</strain>
    </source>
</reference>
<dbReference type="GO" id="GO:0003677">
    <property type="term" value="F:DNA binding"/>
    <property type="evidence" value="ECO:0007669"/>
    <property type="project" value="InterPro"/>
</dbReference>
<dbReference type="InterPro" id="IPR001387">
    <property type="entry name" value="Cro/C1-type_HTH"/>
</dbReference>